<keyword evidence="4" id="KW-1185">Reference proteome</keyword>
<dbReference type="InterPro" id="IPR050490">
    <property type="entry name" value="Bact_solute-bd_prot1"/>
</dbReference>
<dbReference type="OrthoDB" id="383937at2"/>
<dbReference type="RefSeq" id="WP_085498413.1">
    <property type="nucleotide sequence ID" value="NZ_FXAZ01000009.1"/>
</dbReference>
<protein>
    <submittedName>
        <fullName evidence="3">Carbohydrate ABC transporter substrate-binding protein, CUT1 family</fullName>
    </submittedName>
</protein>
<evidence type="ECO:0000313" key="3">
    <source>
        <dbReference type="EMBL" id="SMG58035.1"/>
    </source>
</evidence>
<name>A0A1X7LW14_9BACL</name>
<dbReference type="Proteomes" id="UP000193834">
    <property type="component" value="Unassembled WGS sequence"/>
</dbReference>
<dbReference type="EMBL" id="FXAZ01000009">
    <property type="protein sequence ID" value="SMG58035.1"/>
    <property type="molecule type" value="Genomic_DNA"/>
</dbReference>
<evidence type="ECO:0000313" key="4">
    <source>
        <dbReference type="Proteomes" id="UP000193834"/>
    </source>
</evidence>
<dbReference type="PANTHER" id="PTHR43649:SF12">
    <property type="entry name" value="DIACETYLCHITOBIOSE BINDING PROTEIN DASA"/>
    <property type="match status" value="1"/>
</dbReference>
<feature type="region of interest" description="Disordered" evidence="1">
    <location>
        <begin position="26"/>
        <end position="58"/>
    </location>
</feature>
<keyword evidence="2" id="KW-0732">Signal</keyword>
<dbReference type="InterPro" id="IPR006059">
    <property type="entry name" value="SBP"/>
</dbReference>
<reference evidence="3 4" key="1">
    <citation type="submission" date="2017-04" db="EMBL/GenBank/DDBJ databases">
        <authorList>
            <person name="Afonso C.L."/>
            <person name="Miller P.J."/>
            <person name="Scott M.A."/>
            <person name="Spackman E."/>
            <person name="Goraichik I."/>
            <person name="Dimitrov K.M."/>
            <person name="Suarez D.L."/>
            <person name="Swayne D.E."/>
        </authorList>
    </citation>
    <scope>NUCLEOTIDE SEQUENCE [LARGE SCALE GENOMIC DNA]</scope>
    <source>
        <strain evidence="3 4">11</strain>
    </source>
</reference>
<organism evidence="3 4">
    <name type="scientific">Paenibacillus aquistagni</name>
    <dbReference type="NCBI Taxonomy" id="1852522"/>
    <lineage>
        <taxon>Bacteria</taxon>
        <taxon>Bacillati</taxon>
        <taxon>Bacillota</taxon>
        <taxon>Bacilli</taxon>
        <taxon>Bacillales</taxon>
        <taxon>Paenibacillaceae</taxon>
        <taxon>Paenibacillus</taxon>
    </lineage>
</organism>
<dbReference type="PANTHER" id="PTHR43649">
    <property type="entry name" value="ARABINOSE-BINDING PROTEIN-RELATED"/>
    <property type="match status" value="1"/>
</dbReference>
<feature type="signal peptide" evidence="2">
    <location>
        <begin position="1"/>
        <end position="18"/>
    </location>
</feature>
<dbReference type="STRING" id="1852522.SAMN06295960_4584"/>
<feature type="compositionally biased region" description="Polar residues" evidence="1">
    <location>
        <begin position="26"/>
        <end position="54"/>
    </location>
</feature>
<dbReference type="SUPFAM" id="SSF53850">
    <property type="entry name" value="Periplasmic binding protein-like II"/>
    <property type="match status" value="1"/>
</dbReference>
<proteinExistence type="predicted"/>
<dbReference type="Pfam" id="PF13416">
    <property type="entry name" value="SBP_bac_8"/>
    <property type="match status" value="1"/>
</dbReference>
<evidence type="ECO:0000256" key="2">
    <source>
        <dbReference type="SAM" id="SignalP"/>
    </source>
</evidence>
<sequence>MKGIKVFLMCTLFLLTLAGCGGTSNGTTESAANTQKENSSTTSNQNEGTSSTTNTEDEKKFDLQGATIKIGQWWDGADPRDVPEEERSIGVEESIKKLEEVEAKYNAKIEYVTFADYGKYVENFTTTSLAGEPFADIVVLELFWAFPQLAKKGFIAPLDDYLDLSDPKYNAWMKSGGSFNGKQYGFYDGVPSPYGFFYNKTMVEEMGLEDPFELQQKGEWTWEKFRELAKKATKDTNGDGKIDVYGIAGAYGKVNYMGEQFIYSNKGSVDRDESGEMKFSMDSKNSIEALQFLSDLYNVDKSIMQPVPDDAAKEFVAGKGLMYGGFNWEMGGLMEKMPGKTLGYVFFPKAPQADDYMSFTPFGNMYMVSKYSKNAEAAAHILDEISLFGRGEEIALQSLEEKMPTKDIFETRKLMRQKIDYSGGYYALPDSGKLFESVIDAIIKDKASPATAVEKVKPQFEASLNKLLQDSK</sequence>
<dbReference type="Gene3D" id="3.40.190.10">
    <property type="entry name" value="Periplasmic binding protein-like II"/>
    <property type="match status" value="1"/>
</dbReference>
<gene>
    <name evidence="3" type="ORF">SAMN06295960_4584</name>
</gene>
<evidence type="ECO:0000256" key="1">
    <source>
        <dbReference type="SAM" id="MobiDB-lite"/>
    </source>
</evidence>
<dbReference type="PROSITE" id="PS51257">
    <property type="entry name" value="PROKAR_LIPOPROTEIN"/>
    <property type="match status" value="1"/>
</dbReference>
<feature type="chain" id="PRO_5039133835" evidence="2">
    <location>
        <begin position="19"/>
        <end position="472"/>
    </location>
</feature>
<accession>A0A1X7LW14</accession>
<dbReference type="AlphaFoldDB" id="A0A1X7LW14"/>